<dbReference type="InterPro" id="IPR050863">
    <property type="entry name" value="CenT-Element_Derived"/>
</dbReference>
<dbReference type="GO" id="GO:0005634">
    <property type="term" value="C:nucleus"/>
    <property type="evidence" value="ECO:0007669"/>
    <property type="project" value="UniProtKB-SubCell"/>
</dbReference>
<dbReference type="PANTHER" id="PTHR19303">
    <property type="entry name" value="TRANSPOSON"/>
    <property type="match status" value="1"/>
</dbReference>
<evidence type="ECO:0000313" key="6">
    <source>
        <dbReference type="EMBL" id="ROT63335.1"/>
    </source>
</evidence>
<dbReference type="GO" id="GO:0003677">
    <property type="term" value="F:DNA binding"/>
    <property type="evidence" value="ECO:0007669"/>
    <property type="project" value="UniProtKB-KW"/>
</dbReference>
<dbReference type="InterPro" id="IPR007889">
    <property type="entry name" value="HTH_Psq"/>
</dbReference>
<reference evidence="6 7" key="2">
    <citation type="submission" date="2019-01" db="EMBL/GenBank/DDBJ databases">
        <title>The decoding of complex shrimp genome reveals the adaptation for benthos swimmer, frequently molting mechanism and breeding impact on genome.</title>
        <authorList>
            <person name="Sun Y."/>
            <person name="Gao Y."/>
            <person name="Yu Y."/>
        </authorList>
    </citation>
    <scope>NUCLEOTIDE SEQUENCE [LARGE SCALE GENOMIC DNA]</scope>
    <source>
        <tissue evidence="6">Muscle</tissue>
    </source>
</reference>
<feature type="compositionally biased region" description="Pro residues" evidence="4">
    <location>
        <begin position="138"/>
        <end position="157"/>
    </location>
</feature>
<feature type="region of interest" description="Disordered" evidence="4">
    <location>
        <begin position="43"/>
        <end position="94"/>
    </location>
</feature>
<dbReference type="OrthoDB" id="6351046at2759"/>
<dbReference type="PANTHER" id="PTHR19303:SF73">
    <property type="entry name" value="PROTEIN PDC2"/>
    <property type="match status" value="1"/>
</dbReference>
<evidence type="ECO:0000259" key="5">
    <source>
        <dbReference type="PROSITE" id="PS00028"/>
    </source>
</evidence>
<feature type="region of interest" description="Disordered" evidence="4">
    <location>
        <begin position="124"/>
        <end position="212"/>
    </location>
</feature>
<gene>
    <name evidence="6" type="ORF">C7M84_018786</name>
</gene>
<evidence type="ECO:0000256" key="3">
    <source>
        <dbReference type="ARBA" id="ARBA00023242"/>
    </source>
</evidence>
<dbReference type="Proteomes" id="UP000283509">
    <property type="component" value="Unassembled WGS sequence"/>
</dbReference>
<organism evidence="6 7">
    <name type="scientific">Penaeus vannamei</name>
    <name type="common">Whiteleg shrimp</name>
    <name type="synonym">Litopenaeus vannamei</name>
    <dbReference type="NCBI Taxonomy" id="6689"/>
    <lineage>
        <taxon>Eukaryota</taxon>
        <taxon>Metazoa</taxon>
        <taxon>Ecdysozoa</taxon>
        <taxon>Arthropoda</taxon>
        <taxon>Crustacea</taxon>
        <taxon>Multicrustacea</taxon>
        <taxon>Malacostraca</taxon>
        <taxon>Eumalacostraca</taxon>
        <taxon>Eucarida</taxon>
        <taxon>Decapoda</taxon>
        <taxon>Dendrobranchiata</taxon>
        <taxon>Penaeoidea</taxon>
        <taxon>Penaeidae</taxon>
        <taxon>Penaeus</taxon>
    </lineage>
</organism>
<protein>
    <submittedName>
        <fullName evidence="6">Tigger transposable element-derived protein 4</fullName>
    </submittedName>
</protein>
<dbReference type="AlphaFoldDB" id="A0A3R7LZQ0"/>
<evidence type="ECO:0000256" key="4">
    <source>
        <dbReference type="SAM" id="MobiDB-lite"/>
    </source>
</evidence>
<dbReference type="Gene3D" id="1.10.10.60">
    <property type="entry name" value="Homeodomain-like"/>
    <property type="match status" value="2"/>
</dbReference>
<feature type="compositionally biased region" description="Pro residues" evidence="4">
    <location>
        <begin position="76"/>
        <end position="88"/>
    </location>
</feature>
<name>A0A3R7LZQ0_PENVA</name>
<feature type="compositionally biased region" description="Basic and acidic residues" evidence="4">
    <location>
        <begin position="54"/>
        <end position="68"/>
    </location>
</feature>
<dbReference type="InterPro" id="IPR009057">
    <property type="entry name" value="Homeodomain-like_sf"/>
</dbReference>
<dbReference type="SUPFAM" id="SSF46689">
    <property type="entry name" value="Homeodomain-like"/>
    <property type="match status" value="2"/>
</dbReference>
<keyword evidence="3" id="KW-0539">Nucleus</keyword>
<dbReference type="InterPro" id="IPR006600">
    <property type="entry name" value="HTH_CenpB_DNA-bd_dom"/>
</dbReference>
<dbReference type="Pfam" id="PF03221">
    <property type="entry name" value="HTH_Tnp_Tc5"/>
    <property type="match status" value="1"/>
</dbReference>
<sequence length="417" mass="46400">MEDLHRLSSSTCTELERLAAAAATMGYSESLVAAHQPPLSVGGPVLPPQFPPDHYQRQYSRHEPHPRPAYEQVSRHPPPNAHHQPAPPAHAHAPPTVQYITDRAPPYGRGGQFLPMVDMQYNNPNVVAPQTHTEPQFQQPPPPEPIQQPVVAPPPDIPLTVAKEKKKPLETSAAKKRKNEQRDAQHPDGHEDLVEEEEKDSNTMEVPSPIEEPGGTLVYPCISCGINLASPELWQDHQLENHSNNVNRRRNGLSLEVKIEIIKRINSGEKQSDMAEEYMVNRSTIKSIMKKSNSYLQCWKKGMFHPDSKRLKGPKREDIEAALYSWYKQAISTGTPVSGPILCAKALAFASKLGHTDFKATHGCDVEAALSTLRRHIQYQEGAQEMFRVLAHLEYLIYKGQAGGKGVGVQPTTPNPH</sequence>
<reference evidence="6 7" key="1">
    <citation type="submission" date="2018-04" db="EMBL/GenBank/DDBJ databases">
        <authorList>
            <person name="Zhang X."/>
            <person name="Yuan J."/>
            <person name="Li F."/>
            <person name="Xiang J."/>
        </authorList>
    </citation>
    <scope>NUCLEOTIDE SEQUENCE [LARGE SCALE GENOMIC DNA]</scope>
    <source>
        <tissue evidence="6">Muscle</tissue>
    </source>
</reference>
<comment type="subcellular location">
    <subcellularLocation>
        <location evidence="1">Nucleus</location>
    </subcellularLocation>
</comment>
<evidence type="ECO:0000256" key="2">
    <source>
        <dbReference type="ARBA" id="ARBA00023125"/>
    </source>
</evidence>
<keyword evidence="2" id="KW-0238">DNA-binding</keyword>
<dbReference type="EMBL" id="QCYY01003449">
    <property type="protein sequence ID" value="ROT63335.1"/>
    <property type="molecule type" value="Genomic_DNA"/>
</dbReference>
<keyword evidence="7" id="KW-1185">Reference proteome</keyword>
<feature type="compositionally biased region" description="Basic and acidic residues" evidence="4">
    <location>
        <begin position="180"/>
        <end position="192"/>
    </location>
</feature>
<proteinExistence type="predicted"/>
<evidence type="ECO:0000313" key="7">
    <source>
        <dbReference type="Proteomes" id="UP000283509"/>
    </source>
</evidence>
<accession>A0A3R7LZQ0</accession>
<evidence type="ECO:0000256" key="1">
    <source>
        <dbReference type="ARBA" id="ARBA00004123"/>
    </source>
</evidence>
<dbReference type="Pfam" id="PF04218">
    <property type="entry name" value="CENP-B_N"/>
    <property type="match status" value="1"/>
</dbReference>
<dbReference type="InterPro" id="IPR013087">
    <property type="entry name" value="Znf_C2H2_type"/>
</dbReference>
<feature type="domain" description="C2H2-type" evidence="5">
    <location>
        <begin position="221"/>
        <end position="242"/>
    </location>
</feature>
<dbReference type="PROSITE" id="PS00028">
    <property type="entry name" value="ZINC_FINGER_C2H2_1"/>
    <property type="match status" value="1"/>
</dbReference>
<comment type="caution">
    <text evidence="6">The sequence shown here is derived from an EMBL/GenBank/DDBJ whole genome shotgun (WGS) entry which is preliminary data.</text>
</comment>